<comment type="caution">
    <text evidence="3">The sequence shown here is derived from an EMBL/GenBank/DDBJ whole genome shotgun (WGS) entry which is preliminary data.</text>
</comment>
<organism evidence="3 4">
    <name type="scientific">Actinomadura rugatobispora</name>
    <dbReference type="NCBI Taxonomy" id="1994"/>
    <lineage>
        <taxon>Bacteria</taxon>
        <taxon>Bacillati</taxon>
        <taxon>Actinomycetota</taxon>
        <taxon>Actinomycetes</taxon>
        <taxon>Streptosporangiales</taxon>
        <taxon>Thermomonosporaceae</taxon>
        <taxon>Actinomadura</taxon>
    </lineage>
</organism>
<dbReference type="SUPFAM" id="SSF51905">
    <property type="entry name" value="FAD/NAD(P)-binding domain"/>
    <property type="match status" value="1"/>
</dbReference>
<dbReference type="Pfam" id="PF22607">
    <property type="entry name" value="FAD_binding-like"/>
    <property type="match status" value="1"/>
</dbReference>
<dbReference type="InterPro" id="IPR053212">
    <property type="entry name" value="DHP_3-monooxygenase"/>
</dbReference>
<dbReference type="Proteomes" id="UP001596074">
    <property type="component" value="Unassembled WGS sequence"/>
</dbReference>
<evidence type="ECO:0000313" key="4">
    <source>
        <dbReference type="Proteomes" id="UP001596074"/>
    </source>
</evidence>
<dbReference type="RefSeq" id="WP_378287389.1">
    <property type="nucleotide sequence ID" value="NZ_JBHSON010000070.1"/>
</dbReference>
<feature type="domain" description="2,6-dihydroxypyridine 3-monooxygenase substrate binding" evidence="2">
    <location>
        <begin position="168"/>
        <end position="295"/>
    </location>
</feature>
<dbReference type="Gene3D" id="3.50.50.60">
    <property type="entry name" value="FAD/NAD(P)-binding domain"/>
    <property type="match status" value="2"/>
</dbReference>
<proteinExistence type="predicted"/>
<name>A0ABW1A7M8_9ACTN</name>
<keyword evidence="4" id="KW-1185">Reference proteome</keyword>
<dbReference type="PANTHER" id="PTHR47469:SF2">
    <property type="entry name" value="OS06G0597600 PROTEIN"/>
    <property type="match status" value="1"/>
</dbReference>
<keyword evidence="1" id="KW-0812">Transmembrane</keyword>
<keyword evidence="3" id="KW-0503">Monooxygenase</keyword>
<accession>A0ABW1A7M8</accession>
<dbReference type="EMBL" id="JBHSON010000070">
    <property type="protein sequence ID" value="MFC5751474.1"/>
    <property type="molecule type" value="Genomic_DNA"/>
</dbReference>
<protein>
    <submittedName>
        <fullName evidence="3">FAD-dependent monooxygenase</fullName>
    </submittedName>
</protein>
<dbReference type="PANTHER" id="PTHR47469">
    <property type="entry name" value="MONOOXYGENASE-LIKE"/>
    <property type="match status" value="1"/>
</dbReference>
<dbReference type="GO" id="GO:0004497">
    <property type="term" value="F:monooxygenase activity"/>
    <property type="evidence" value="ECO:0007669"/>
    <property type="project" value="UniProtKB-KW"/>
</dbReference>
<evidence type="ECO:0000256" key="1">
    <source>
        <dbReference type="SAM" id="Phobius"/>
    </source>
</evidence>
<keyword evidence="1" id="KW-1133">Transmembrane helix</keyword>
<keyword evidence="1" id="KW-0472">Membrane</keyword>
<dbReference type="InterPro" id="IPR036188">
    <property type="entry name" value="FAD/NAD-bd_sf"/>
</dbReference>
<feature type="transmembrane region" description="Helical" evidence="1">
    <location>
        <begin position="6"/>
        <end position="25"/>
    </location>
</feature>
<gene>
    <name evidence="3" type="ORF">ACFPZN_38145</name>
</gene>
<keyword evidence="3" id="KW-0560">Oxidoreductase</keyword>
<dbReference type="NCBIfam" id="NF005566">
    <property type="entry name" value="PRK07236.1"/>
    <property type="match status" value="1"/>
</dbReference>
<dbReference type="PRINTS" id="PR00420">
    <property type="entry name" value="RNGMNOXGNASE"/>
</dbReference>
<evidence type="ECO:0000259" key="2">
    <source>
        <dbReference type="Pfam" id="PF22607"/>
    </source>
</evidence>
<reference evidence="4" key="1">
    <citation type="journal article" date="2019" name="Int. J. Syst. Evol. Microbiol.">
        <title>The Global Catalogue of Microorganisms (GCM) 10K type strain sequencing project: providing services to taxonomists for standard genome sequencing and annotation.</title>
        <authorList>
            <consortium name="The Broad Institute Genomics Platform"/>
            <consortium name="The Broad Institute Genome Sequencing Center for Infectious Disease"/>
            <person name="Wu L."/>
            <person name="Ma J."/>
        </authorList>
    </citation>
    <scope>NUCLEOTIDE SEQUENCE [LARGE SCALE GENOMIC DNA]</scope>
    <source>
        <strain evidence="4">KCTC 42087</strain>
    </source>
</reference>
<evidence type="ECO:0000313" key="3">
    <source>
        <dbReference type="EMBL" id="MFC5751474.1"/>
    </source>
</evidence>
<dbReference type="SUPFAM" id="SSF54373">
    <property type="entry name" value="FAD-linked reductases, C-terminal domain"/>
    <property type="match status" value="1"/>
</dbReference>
<sequence length="396" mass="43223">MSVYDGARAVVIGGSIGGLTAALLLRDLGFRTEVFERTPAALDGRGSGIVLQPDTLRWFNERSTQRPDALSTTTEWVQYLGPGNEIIDRDRRSWSYTSWGTFYRALLADFGLDRYRLGEFACGFDQDERGATVRFVSGRRETADLVVFADGITSVGRERLDPAARLTYSGYVGWRGTVPEHELTESTRELLGDAISYSVVPHSHITLYPIPGEGGTGPRDRLMNYVWYRNVPEGAELSEMLLDKRGFPGKVSLHPGQVQDRYVEEMREAAGRMLAPAAAEVVTATAAPYVQVVSDVRASRMADGRVALIGDAACAARPHAAAGTAKAAADAWALVVALEEARGDIPAALRKWEPAQLELSARLLERVVAMGERSQFSNTWIPGDPSLRFGLYGPGQ</sequence>
<dbReference type="InterPro" id="IPR054707">
    <property type="entry name" value="DhpH_subs-bd"/>
</dbReference>